<keyword evidence="9 11" id="KW-0511">Multifunctional enzyme</keyword>
<proteinExistence type="inferred from homology"/>
<comment type="catalytic activity">
    <reaction evidence="11">
        <text>N(2)-acetyl-L-ornithine + L-glutamate = N-acetyl-L-glutamate + L-ornithine</text>
        <dbReference type="Rhea" id="RHEA:15349"/>
        <dbReference type="ChEBI" id="CHEBI:29985"/>
        <dbReference type="ChEBI" id="CHEBI:44337"/>
        <dbReference type="ChEBI" id="CHEBI:46911"/>
        <dbReference type="ChEBI" id="CHEBI:57805"/>
        <dbReference type="EC" id="2.3.1.35"/>
    </reaction>
</comment>
<dbReference type="AlphaFoldDB" id="A0A1Y5RAF0"/>
<dbReference type="HAMAP" id="MF_01106">
    <property type="entry name" value="ArgJ"/>
    <property type="match status" value="1"/>
</dbReference>
<evidence type="ECO:0000256" key="5">
    <source>
        <dbReference type="ARBA" id="ARBA00022571"/>
    </source>
</evidence>
<accession>A0A1Y5RAF0</accession>
<dbReference type="PANTHER" id="PTHR23100:SF0">
    <property type="entry name" value="ARGININE BIOSYNTHESIS BIFUNCTIONAL PROTEIN ARGJ, MITOCHONDRIAL"/>
    <property type="match status" value="1"/>
</dbReference>
<evidence type="ECO:0000313" key="12">
    <source>
        <dbReference type="EMBL" id="SLN10113.1"/>
    </source>
</evidence>
<feature type="site" description="Involved in the stabilization of negative charge on the oxyanion by the formation of the oxyanion hole" evidence="11">
    <location>
        <position position="122"/>
    </location>
</feature>
<dbReference type="Pfam" id="PF01960">
    <property type="entry name" value="ArgJ"/>
    <property type="match status" value="1"/>
</dbReference>
<feature type="binding site" evidence="11">
    <location>
        <position position="409"/>
    </location>
    <ligand>
        <name>substrate</name>
    </ligand>
</feature>
<dbReference type="GO" id="GO:0005737">
    <property type="term" value="C:cytoplasm"/>
    <property type="evidence" value="ECO:0007669"/>
    <property type="project" value="UniProtKB-SubCell"/>
</dbReference>
<feature type="binding site" evidence="11">
    <location>
        <position position="404"/>
    </location>
    <ligand>
        <name>substrate</name>
    </ligand>
</feature>
<keyword evidence="6 11" id="KW-0028">Amino-acid biosynthesis</keyword>
<dbReference type="Gene3D" id="3.10.20.340">
    <property type="entry name" value="ArgJ beta chain, C-terminal domain"/>
    <property type="match status" value="1"/>
</dbReference>
<dbReference type="GO" id="GO:0004358">
    <property type="term" value="F:L-glutamate N-acetyltransferase activity, acting on acetyl-L-ornithine as donor"/>
    <property type="evidence" value="ECO:0007669"/>
    <property type="project" value="UniProtKB-UniRule"/>
</dbReference>
<dbReference type="GO" id="GO:0006592">
    <property type="term" value="P:ornithine biosynthetic process"/>
    <property type="evidence" value="ECO:0007669"/>
    <property type="project" value="TreeGrafter"/>
</dbReference>
<dbReference type="InterPro" id="IPR002813">
    <property type="entry name" value="Arg_biosynth_ArgJ"/>
</dbReference>
<dbReference type="FunFam" id="3.60.70.12:FF:000001">
    <property type="entry name" value="Arginine biosynthesis bifunctional protein ArgJ, chloroplastic"/>
    <property type="match status" value="1"/>
</dbReference>
<keyword evidence="5 11" id="KW-0055">Arginine biosynthesis</keyword>
<dbReference type="RefSeq" id="WP_085881401.1">
    <property type="nucleotide sequence ID" value="NZ_FWFR01000001.1"/>
</dbReference>
<protein>
    <recommendedName>
        <fullName evidence="11">Arginine biosynthesis bifunctional protein ArgJ</fullName>
    </recommendedName>
    <domain>
        <recommendedName>
            <fullName evidence="11">Glutamate N-acetyltransferase</fullName>
            <ecNumber evidence="11">2.3.1.35</ecNumber>
        </recommendedName>
        <alternativeName>
            <fullName evidence="11">Ornithine acetyltransferase</fullName>
            <shortName evidence="11">OATase</shortName>
        </alternativeName>
        <alternativeName>
            <fullName evidence="11">Ornithine transacetylase</fullName>
        </alternativeName>
    </domain>
    <domain>
        <recommendedName>
            <fullName evidence="11">Amino-acid acetyltransferase</fullName>
            <ecNumber evidence="11">2.3.1.1</ecNumber>
        </recommendedName>
        <alternativeName>
            <fullName evidence="11">N-acetylglutamate synthase</fullName>
            <shortName evidence="11">AGSase</shortName>
        </alternativeName>
    </domain>
    <component>
        <recommendedName>
            <fullName evidence="11">Arginine biosynthesis bifunctional protein ArgJ alpha chain</fullName>
        </recommendedName>
    </component>
    <component>
        <recommendedName>
            <fullName evidence="11">Arginine biosynthesis bifunctional protein ArgJ beta chain</fullName>
        </recommendedName>
    </component>
</protein>
<dbReference type="EMBL" id="FWFR01000001">
    <property type="protein sequence ID" value="SLN10113.1"/>
    <property type="molecule type" value="Genomic_DNA"/>
</dbReference>
<organism evidence="12 13">
    <name type="scientific">Oceanibacterium hippocampi</name>
    <dbReference type="NCBI Taxonomy" id="745714"/>
    <lineage>
        <taxon>Bacteria</taxon>
        <taxon>Pseudomonadati</taxon>
        <taxon>Pseudomonadota</taxon>
        <taxon>Alphaproteobacteria</taxon>
        <taxon>Sneathiellales</taxon>
        <taxon>Sneathiellaceae</taxon>
        <taxon>Oceanibacterium</taxon>
    </lineage>
</organism>
<feature type="active site" description="Nucleophile" evidence="11">
    <location>
        <position position="194"/>
    </location>
</feature>
<feature type="site" description="Cleavage; by autolysis" evidence="11">
    <location>
        <begin position="193"/>
        <end position="194"/>
    </location>
</feature>
<feature type="binding site" evidence="11">
    <location>
        <position position="157"/>
    </location>
    <ligand>
        <name>substrate</name>
    </ligand>
</feature>
<evidence type="ECO:0000256" key="10">
    <source>
        <dbReference type="ARBA" id="ARBA00023315"/>
    </source>
</evidence>
<dbReference type="InterPro" id="IPR016117">
    <property type="entry name" value="ArgJ-like_dom_sf"/>
</dbReference>
<evidence type="ECO:0000256" key="3">
    <source>
        <dbReference type="ARBA" id="ARBA00011475"/>
    </source>
</evidence>
<feature type="site" description="Involved in the stabilization of negative charge on the oxyanion by the formation of the oxyanion hole" evidence="11">
    <location>
        <position position="123"/>
    </location>
</feature>
<dbReference type="GO" id="GO:0004042">
    <property type="term" value="F:L-glutamate N-acetyltransferase activity"/>
    <property type="evidence" value="ECO:0007669"/>
    <property type="project" value="UniProtKB-UniRule"/>
</dbReference>
<dbReference type="InParanoid" id="A0A1Y5RAF0"/>
<feature type="binding site" evidence="11">
    <location>
        <position position="281"/>
    </location>
    <ligand>
        <name>substrate</name>
    </ligand>
</feature>
<feature type="chain" id="PRO_5023525715" description="Arginine biosynthesis bifunctional protein ArgJ alpha chain" evidence="11">
    <location>
        <begin position="1"/>
        <end position="193"/>
    </location>
</feature>
<feature type="chain" id="PRO_5023525714" description="Arginine biosynthesis bifunctional protein ArgJ beta chain" evidence="11">
    <location>
        <begin position="194"/>
        <end position="409"/>
    </location>
</feature>
<evidence type="ECO:0000256" key="4">
    <source>
        <dbReference type="ARBA" id="ARBA00022490"/>
    </source>
</evidence>
<dbReference type="NCBIfam" id="TIGR00120">
    <property type="entry name" value="ArgJ"/>
    <property type="match status" value="1"/>
</dbReference>
<comment type="similarity">
    <text evidence="2 11">Belongs to the ArgJ family.</text>
</comment>
<dbReference type="NCBIfam" id="NF003802">
    <property type="entry name" value="PRK05388.1"/>
    <property type="match status" value="1"/>
</dbReference>
<dbReference type="CDD" id="cd02152">
    <property type="entry name" value="OAT"/>
    <property type="match status" value="1"/>
</dbReference>
<keyword evidence="4 11" id="KW-0963">Cytoplasm</keyword>
<evidence type="ECO:0000256" key="9">
    <source>
        <dbReference type="ARBA" id="ARBA00023268"/>
    </source>
</evidence>
<dbReference type="Proteomes" id="UP000193200">
    <property type="component" value="Unassembled WGS sequence"/>
</dbReference>
<dbReference type="UniPathway" id="UPA00068">
    <property type="reaction ID" value="UER00106"/>
</dbReference>
<dbReference type="OrthoDB" id="9804242at2"/>
<feature type="binding site" evidence="11">
    <location>
        <position position="183"/>
    </location>
    <ligand>
        <name>substrate</name>
    </ligand>
</feature>
<dbReference type="SUPFAM" id="SSF56266">
    <property type="entry name" value="DmpA/ArgJ-like"/>
    <property type="match status" value="1"/>
</dbReference>
<dbReference type="FunFam" id="3.10.20.340:FF:000003">
    <property type="entry name" value="Arginine biosynthesis bifunctional protein ArgJ"/>
    <property type="match status" value="1"/>
</dbReference>
<evidence type="ECO:0000256" key="1">
    <source>
        <dbReference type="ARBA" id="ARBA00004496"/>
    </source>
</evidence>
<comment type="subunit">
    <text evidence="3 11">Heterotetramer of two alpha and two beta chains.</text>
</comment>
<comment type="pathway">
    <text evidence="11">Amino-acid biosynthesis; L-arginine biosynthesis; L-ornithine and N-acetyl-L-glutamate from L-glutamate and N(2)-acetyl-L-ornithine (cyclic): step 1/1.</text>
</comment>
<feature type="binding site" evidence="11">
    <location>
        <position position="194"/>
    </location>
    <ligand>
        <name>substrate</name>
    </ligand>
</feature>
<reference evidence="12 13" key="1">
    <citation type="submission" date="2017-03" db="EMBL/GenBank/DDBJ databases">
        <authorList>
            <person name="Afonso C.L."/>
            <person name="Miller P.J."/>
            <person name="Scott M.A."/>
            <person name="Spackman E."/>
            <person name="Goraichik I."/>
            <person name="Dimitrov K.M."/>
            <person name="Suarez D.L."/>
            <person name="Swayne D.E."/>
        </authorList>
    </citation>
    <scope>NUCLEOTIDE SEQUENCE [LARGE SCALE GENOMIC DNA]</scope>
    <source>
        <strain evidence="12 13">CECT 7691</strain>
    </source>
</reference>
<evidence type="ECO:0000256" key="6">
    <source>
        <dbReference type="ARBA" id="ARBA00022605"/>
    </source>
</evidence>
<dbReference type="GO" id="GO:0006526">
    <property type="term" value="P:L-arginine biosynthetic process"/>
    <property type="evidence" value="ECO:0007669"/>
    <property type="project" value="UniProtKB-UniRule"/>
</dbReference>
<name>A0A1Y5RAF0_9PROT</name>
<dbReference type="EC" id="2.3.1.1" evidence="11"/>
<dbReference type="Gene3D" id="3.60.70.12">
    <property type="entry name" value="L-amino peptidase D-ALA esterase/amidase"/>
    <property type="match status" value="1"/>
</dbReference>
<comment type="catalytic activity">
    <reaction evidence="11">
        <text>L-glutamate + acetyl-CoA = N-acetyl-L-glutamate + CoA + H(+)</text>
        <dbReference type="Rhea" id="RHEA:24292"/>
        <dbReference type="ChEBI" id="CHEBI:15378"/>
        <dbReference type="ChEBI" id="CHEBI:29985"/>
        <dbReference type="ChEBI" id="CHEBI:44337"/>
        <dbReference type="ChEBI" id="CHEBI:57287"/>
        <dbReference type="ChEBI" id="CHEBI:57288"/>
        <dbReference type="EC" id="2.3.1.1"/>
    </reaction>
</comment>
<gene>
    <name evidence="11 12" type="primary">argJ</name>
    <name evidence="12" type="ORF">OCH7691_00015</name>
</gene>
<keyword evidence="7 11" id="KW-0808">Transferase</keyword>
<comment type="function">
    <text evidence="11">Catalyzes two activities which are involved in the cyclic version of arginine biosynthesis: the synthesis of N-acetylglutamate from glutamate and acetyl-CoA as the acetyl donor, and of ornithine by transacetylation between N(2)-acetylornithine and glutamate.</text>
</comment>
<evidence type="ECO:0000256" key="8">
    <source>
        <dbReference type="ARBA" id="ARBA00022813"/>
    </source>
</evidence>
<comment type="pathway">
    <text evidence="11">Amino-acid biosynthesis; L-arginine biosynthesis; N(2)-acetyl-L-ornithine from L-glutamate: step 1/4.</text>
</comment>
<evidence type="ECO:0000256" key="2">
    <source>
        <dbReference type="ARBA" id="ARBA00006774"/>
    </source>
</evidence>
<comment type="subcellular location">
    <subcellularLocation>
        <location evidence="1 11">Cytoplasm</location>
    </subcellularLocation>
</comment>
<dbReference type="InterPro" id="IPR042195">
    <property type="entry name" value="ArgJ_beta_C"/>
</dbReference>
<keyword evidence="13" id="KW-1185">Reference proteome</keyword>
<evidence type="ECO:0000256" key="7">
    <source>
        <dbReference type="ARBA" id="ARBA00022679"/>
    </source>
</evidence>
<evidence type="ECO:0000313" key="13">
    <source>
        <dbReference type="Proteomes" id="UP000193200"/>
    </source>
</evidence>
<dbReference type="PANTHER" id="PTHR23100">
    <property type="entry name" value="ARGININE BIOSYNTHESIS BIFUNCTIONAL PROTEIN ARGJ"/>
    <property type="match status" value="1"/>
</dbReference>
<evidence type="ECO:0000256" key="11">
    <source>
        <dbReference type="HAMAP-Rule" id="MF_01106"/>
    </source>
</evidence>
<dbReference type="EC" id="2.3.1.35" evidence="11"/>
<keyword evidence="8 11" id="KW-0068">Autocatalytic cleavage</keyword>
<sequence>MAQLQRSPLAPAGFPVLPAIAGVTLATGNSGIRYKGRDDVLFARFVPGTTVAGLLTRNSMPGAPVTWCRANLARGSAGALVVNAGNANVYTGAAGDRAVEETAAAAAKIAGCVAEDVYVASTGVIGVPLPAEKIAALLPALGNGEGDFEAAAKAICTTDTFPKGASATATIGGDRVTIAGIAKGSGMIQPDMATMLAFVFTDANLPAEVLDSILREANDRSFNAITVDSDTSTSDTLLAFATGRAGNRHVSDPADPLLDEFRAALEAVLVDLAKQVVRDGEGASKFITVQLGGAKDDLSARRIALSIANSPLVKTAIAGEDANWGRIAMAIGKSGEPIRMEAVRITIGGVQIAANGGLDPAYREADVVPHMKGQEIEITVDVGIGDGRATVWTCDLTHGYISINADYRS</sequence>
<keyword evidence="10 11" id="KW-0012">Acyltransferase</keyword>